<comment type="catalytic activity">
    <reaction evidence="7">
        <text>adenosine + H2O + H(+) = inosine + NH4(+)</text>
        <dbReference type="Rhea" id="RHEA:24408"/>
        <dbReference type="ChEBI" id="CHEBI:15377"/>
        <dbReference type="ChEBI" id="CHEBI:15378"/>
        <dbReference type="ChEBI" id="CHEBI:16335"/>
        <dbReference type="ChEBI" id="CHEBI:17596"/>
        <dbReference type="ChEBI" id="CHEBI:28938"/>
        <dbReference type="EC" id="3.5.4.4"/>
    </reaction>
    <physiologicalReaction direction="left-to-right" evidence="7">
        <dbReference type="Rhea" id="RHEA:24409"/>
    </physiologicalReaction>
</comment>
<dbReference type="NCBIfam" id="TIGR00726">
    <property type="entry name" value="peptidoglycan editing factor PgeF"/>
    <property type="match status" value="1"/>
</dbReference>
<dbReference type="AlphaFoldDB" id="A0A0W0VLW3"/>
<evidence type="ECO:0000256" key="6">
    <source>
        <dbReference type="ARBA" id="ARBA00022833"/>
    </source>
</evidence>
<keyword evidence="5" id="KW-0378">Hydrolase</keyword>
<dbReference type="InterPro" id="IPR003730">
    <property type="entry name" value="Cu_polyphenol_OxRdtase"/>
</dbReference>
<dbReference type="PATRIC" id="fig|454.4.peg.1817"/>
<dbReference type="PANTHER" id="PTHR30616">
    <property type="entry name" value="UNCHARACTERIZED PROTEIN YFIH"/>
    <property type="match status" value="1"/>
</dbReference>
<keyword evidence="3" id="KW-0808">Transferase</keyword>
<gene>
    <name evidence="11" type="primary">yfiH</name>
    <name evidence="11" type="ORF">Lisr_1673</name>
</gene>
<dbReference type="CDD" id="cd16833">
    <property type="entry name" value="YfiH"/>
    <property type="match status" value="1"/>
</dbReference>
<dbReference type="OrthoDB" id="4279at2"/>
<dbReference type="SUPFAM" id="SSF64438">
    <property type="entry name" value="CNF1/YfiH-like putative cysteine hydrolases"/>
    <property type="match status" value="1"/>
</dbReference>
<protein>
    <recommendedName>
        <fullName evidence="10">Purine nucleoside phosphorylase</fullName>
    </recommendedName>
</protein>
<comment type="catalytic activity">
    <reaction evidence="8">
        <text>adenosine + phosphate = alpha-D-ribose 1-phosphate + adenine</text>
        <dbReference type="Rhea" id="RHEA:27642"/>
        <dbReference type="ChEBI" id="CHEBI:16335"/>
        <dbReference type="ChEBI" id="CHEBI:16708"/>
        <dbReference type="ChEBI" id="CHEBI:43474"/>
        <dbReference type="ChEBI" id="CHEBI:57720"/>
        <dbReference type="EC" id="2.4.2.1"/>
    </reaction>
    <physiologicalReaction direction="left-to-right" evidence="8">
        <dbReference type="Rhea" id="RHEA:27643"/>
    </physiologicalReaction>
</comment>
<reference evidence="11 12" key="1">
    <citation type="submission" date="2015-11" db="EMBL/GenBank/DDBJ databases">
        <title>Genomic analysis of 38 Legionella species identifies large and diverse effector repertoires.</title>
        <authorList>
            <person name="Burstein D."/>
            <person name="Amaro F."/>
            <person name="Zusman T."/>
            <person name="Lifshitz Z."/>
            <person name="Cohen O."/>
            <person name="Gilbert J.A."/>
            <person name="Pupko T."/>
            <person name="Shuman H.A."/>
            <person name="Segal G."/>
        </authorList>
    </citation>
    <scope>NUCLEOTIDE SEQUENCE [LARGE SCALE GENOMIC DNA]</scope>
    <source>
        <strain evidence="11 12">Bercovier 4</strain>
    </source>
</reference>
<dbReference type="PANTHER" id="PTHR30616:SF2">
    <property type="entry name" value="PURINE NUCLEOSIDE PHOSPHORYLASE LACC1"/>
    <property type="match status" value="1"/>
</dbReference>
<dbReference type="InterPro" id="IPR011324">
    <property type="entry name" value="Cytotoxic_necrot_fac-like_cat"/>
</dbReference>
<evidence type="ECO:0000256" key="4">
    <source>
        <dbReference type="ARBA" id="ARBA00022723"/>
    </source>
</evidence>
<comment type="similarity">
    <text evidence="2 10">Belongs to the purine nucleoside phosphorylase YfiH/LACC1 family.</text>
</comment>
<dbReference type="InterPro" id="IPR038371">
    <property type="entry name" value="Cu_polyphenol_OxRdtase_sf"/>
</dbReference>
<organism evidence="11 12">
    <name type="scientific">Legionella israelensis</name>
    <dbReference type="NCBI Taxonomy" id="454"/>
    <lineage>
        <taxon>Bacteria</taxon>
        <taxon>Pseudomonadati</taxon>
        <taxon>Pseudomonadota</taxon>
        <taxon>Gammaproteobacteria</taxon>
        <taxon>Legionellales</taxon>
        <taxon>Legionellaceae</taxon>
        <taxon>Legionella</taxon>
    </lineage>
</organism>
<dbReference type="Proteomes" id="UP000054761">
    <property type="component" value="Unassembled WGS sequence"/>
</dbReference>
<evidence type="ECO:0000256" key="7">
    <source>
        <dbReference type="ARBA" id="ARBA00047989"/>
    </source>
</evidence>
<name>A0A0W0VLW3_9GAMM</name>
<evidence type="ECO:0000256" key="8">
    <source>
        <dbReference type="ARBA" id="ARBA00048968"/>
    </source>
</evidence>
<dbReference type="GO" id="GO:0005507">
    <property type="term" value="F:copper ion binding"/>
    <property type="evidence" value="ECO:0007669"/>
    <property type="project" value="TreeGrafter"/>
</dbReference>
<evidence type="ECO:0000313" key="12">
    <source>
        <dbReference type="Proteomes" id="UP000054761"/>
    </source>
</evidence>
<evidence type="ECO:0000256" key="5">
    <source>
        <dbReference type="ARBA" id="ARBA00022801"/>
    </source>
</evidence>
<evidence type="ECO:0000256" key="9">
    <source>
        <dbReference type="ARBA" id="ARBA00049893"/>
    </source>
</evidence>
<dbReference type="Gene3D" id="3.60.140.10">
    <property type="entry name" value="CNF1/YfiH-like putative cysteine hydrolases"/>
    <property type="match status" value="1"/>
</dbReference>
<sequence>MDIIKANWPAPANISAVTTLRTGGFSQQYYAHNNMAYHVGDHEKDVLKNRERLKRTLYLPAEPTWLNQVHSNICIVAETEEERTADAAISRSIEYPLAVMTADCLPITLCNLQGSEIAVIHAGWRGLVHHIIENTLSKMTAKPHDIMAWVGPSICGNCFEVGEEVHQIYKENYPDSTQAFQGKQLKWLADLPLIAEMILNANGVKAVYKAQRCTFELKNEYYSYRREQQTGRMATLIWFNHAI</sequence>
<proteinExistence type="inferred from homology"/>
<evidence type="ECO:0000256" key="2">
    <source>
        <dbReference type="ARBA" id="ARBA00007353"/>
    </source>
</evidence>
<dbReference type="GO" id="GO:0017061">
    <property type="term" value="F:S-methyl-5-thioadenosine phosphorylase activity"/>
    <property type="evidence" value="ECO:0007669"/>
    <property type="project" value="UniProtKB-EC"/>
</dbReference>
<comment type="catalytic activity">
    <reaction evidence="9">
        <text>S-methyl-5'-thioadenosine + phosphate = 5-(methylsulfanyl)-alpha-D-ribose 1-phosphate + adenine</text>
        <dbReference type="Rhea" id="RHEA:11852"/>
        <dbReference type="ChEBI" id="CHEBI:16708"/>
        <dbReference type="ChEBI" id="CHEBI:17509"/>
        <dbReference type="ChEBI" id="CHEBI:43474"/>
        <dbReference type="ChEBI" id="CHEBI:58533"/>
        <dbReference type="EC" id="2.4.2.28"/>
    </reaction>
    <physiologicalReaction direction="left-to-right" evidence="9">
        <dbReference type="Rhea" id="RHEA:11853"/>
    </physiologicalReaction>
</comment>
<dbReference type="STRING" id="454.Lisr_1673"/>
<evidence type="ECO:0000313" key="11">
    <source>
        <dbReference type="EMBL" id="KTD20774.1"/>
    </source>
</evidence>
<keyword evidence="4" id="KW-0479">Metal-binding</keyword>
<accession>A0A0W0VLW3</accession>
<comment type="catalytic activity">
    <reaction evidence="1">
        <text>inosine + phosphate = alpha-D-ribose 1-phosphate + hypoxanthine</text>
        <dbReference type="Rhea" id="RHEA:27646"/>
        <dbReference type="ChEBI" id="CHEBI:17368"/>
        <dbReference type="ChEBI" id="CHEBI:17596"/>
        <dbReference type="ChEBI" id="CHEBI:43474"/>
        <dbReference type="ChEBI" id="CHEBI:57720"/>
        <dbReference type="EC" id="2.4.2.1"/>
    </reaction>
    <physiologicalReaction direction="left-to-right" evidence="1">
        <dbReference type="Rhea" id="RHEA:27647"/>
    </physiologicalReaction>
</comment>
<keyword evidence="6" id="KW-0862">Zinc</keyword>
<evidence type="ECO:0000256" key="1">
    <source>
        <dbReference type="ARBA" id="ARBA00000553"/>
    </source>
</evidence>
<dbReference type="Pfam" id="PF02578">
    <property type="entry name" value="Cu-oxidase_4"/>
    <property type="match status" value="1"/>
</dbReference>
<comment type="caution">
    <text evidence="11">The sequence shown here is derived from an EMBL/GenBank/DDBJ whole genome shotgun (WGS) entry which is preliminary data.</text>
</comment>
<evidence type="ECO:0000256" key="10">
    <source>
        <dbReference type="RuleBase" id="RU361274"/>
    </source>
</evidence>
<dbReference type="GO" id="GO:0016787">
    <property type="term" value="F:hydrolase activity"/>
    <property type="evidence" value="ECO:0007669"/>
    <property type="project" value="UniProtKB-KW"/>
</dbReference>
<dbReference type="EMBL" id="LNYH01000096">
    <property type="protein sequence ID" value="KTD20774.1"/>
    <property type="molecule type" value="Genomic_DNA"/>
</dbReference>
<dbReference type="RefSeq" id="WP_058502015.1">
    <property type="nucleotide sequence ID" value="NZ_CAAAJA010000019.1"/>
</dbReference>
<keyword evidence="12" id="KW-1185">Reference proteome</keyword>
<evidence type="ECO:0000256" key="3">
    <source>
        <dbReference type="ARBA" id="ARBA00022679"/>
    </source>
</evidence>